<reference evidence="1 2" key="1">
    <citation type="journal article" date="2018" name="Mol. Biol. Evol.">
        <title>Broad Genomic Sampling Reveals a Smut Pathogenic Ancestry of the Fungal Clade Ustilaginomycotina.</title>
        <authorList>
            <person name="Kijpornyongpan T."/>
            <person name="Mondo S.J."/>
            <person name="Barry K."/>
            <person name="Sandor L."/>
            <person name="Lee J."/>
            <person name="Lipzen A."/>
            <person name="Pangilinan J."/>
            <person name="LaButti K."/>
            <person name="Hainaut M."/>
            <person name="Henrissat B."/>
            <person name="Grigoriev I.V."/>
            <person name="Spatafora J.W."/>
            <person name="Aime M.C."/>
        </authorList>
    </citation>
    <scope>NUCLEOTIDE SEQUENCE [LARGE SCALE GENOMIC DNA]</scope>
    <source>
        <strain evidence="1 2">SA 807</strain>
    </source>
</reference>
<sequence>MSDSATASKELEISLGLPQPSSSNDQDQQQDGHQDSANQPQPISDEDAEIEAMKQRVAEMEAEAAKLRQLQQASGAETAHQGPTEEEKEEVDSRSIYVGNVDYGATPEEIQQHFQSCGTINRVTILCDKFTGHPKGYAYVEFADPSLVPNAMVMNESLFRGRLIKVTAKRTNLPGMSARGRGRGRGRGRPYRARGGFRGRGRGYY</sequence>
<dbReference type="EMBL" id="KZ820493">
    <property type="protein sequence ID" value="PWN47237.1"/>
    <property type="molecule type" value="Genomic_DNA"/>
</dbReference>
<accession>A0ACD0NN32</accession>
<dbReference type="Proteomes" id="UP000245626">
    <property type="component" value="Unassembled WGS sequence"/>
</dbReference>
<protein>
    <submittedName>
        <fullName evidence="1">RNA-binding domain-containing protein</fullName>
    </submittedName>
</protein>
<gene>
    <name evidence="1" type="ORF">IE53DRAFT_260824</name>
</gene>
<name>A0ACD0NN32_9BASI</name>
<proteinExistence type="predicted"/>
<keyword evidence="2" id="KW-1185">Reference proteome</keyword>
<evidence type="ECO:0000313" key="2">
    <source>
        <dbReference type="Proteomes" id="UP000245626"/>
    </source>
</evidence>
<organism evidence="1 2">
    <name type="scientific">Violaceomyces palustris</name>
    <dbReference type="NCBI Taxonomy" id="1673888"/>
    <lineage>
        <taxon>Eukaryota</taxon>
        <taxon>Fungi</taxon>
        <taxon>Dikarya</taxon>
        <taxon>Basidiomycota</taxon>
        <taxon>Ustilaginomycotina</taxon>
        <taxon>Ustilaginomycetes</taxon>
        <taxon>Violaceomycetales</taxon>
        <taxon>Violaceomycetaceae</taxon>
        <taxon>Violaceomyces</taxon>
    </lineage>
</organism>
<evidence type="ECO:0000313" key="1">
    <source>
        <dbReference type="EMBL" id="PWN47237.1"/>
    </source>
</evidence>